<dbReference type="OrthoDB" id="10267344at2759"/>
<reference evidence="1 2" key="1">
    <citation type="journal article" date="2018" name="MBio">
        <title>Comparative Genomics Reveals the Core Gene Toolbox for the Fungus-Insect Symbiosis.</title>
        <authorList>
            <person name="Wang Y."/>
            <person name="Stata M."/>
            <person name="Wang W."/>
            <person name="Stajich J.E."/>
            <person name="White M.M."/>
            <person name="Moncalvo J.M."/>
        </authorList>
    </citation>
    <scope>NUCLEOTIDE SEQUENCE [LARGE SCALE GENOMIC DNA]</scope>
    <source>
        <strain evidence="1 2">AUS-77-4</strain>
    </source>
</reference>
<dbReference type="AlphaFoldDB" id="A0A2T9YSX6"/>
<gene>
    <name evidence="1" type="ORF">BB559_002762</name>
</gene>
<proteinExistence type="predicted"/>
<evidence type="ECO:0008006" key="3">
    <source>
        <dbReference type="Google" id="ProtNLM"/>
    </source>
</evidence>
<organism evidence="1 2">
    <name type="scientific">Furculomyces boomerangus</name>
    <dbReference type="NCBI Taxonomy" id="61424"/>
    <lineage>
        <taxon>Eukaryota</taxon>
        <taxon>Fungi</taxon>
        <taxon>Fungi incertae sedis</taxon>
        <taxon>Zoopagomycota</taxon>
        <taxon>Kickxellomycotina</taxon>
        <taxon>Harpellomycetes</taxon>
        <taxon>Harpellales</taxon>
        <taxon>Harpellaceae</taxon>
        <taxon>Furculomyces</taxon>
    </lineage>
</organism>
<evidence type="ECO:0000313" key="2">
    <source>
        <dbReference type="Proteomes" id="UP000245699"/>
    </source>
</evidence>
<keyword evidence="2" id="KW-1185">Reference proteome</keyword>
<dbReference type="EMBL" id="MBFT01000188">
    <property type="protein sequence ID" value="PVU95396.1"/>
    <property type="molecule type" value="Genomic_DNA"/>
</dbReference>
<dbReference type="InterPro" id="IPR036397">
    <property type="entry name" value="RNaseH_sf"/>
</dbReference>
<name>A0A2T9YSX6_9FUNG</name>
<accession>A0A2T9YSX6</accession>
<dbReference type="InterPro" id="IPR012337">
    <property type="entry name" value="RNaseH-like_sf"/>
</dbReference>
<dbReference type="Proteomes" id="UP000245699">
    <property type="component" value="Unassembled WGS sequence"/>
</dbReference>
<dbReference type="GO" id="GO:0003676">
    <property type="term" value="F:nucleic acid binding"/>
    <property type="evidence" value="ECO:0007669"/>
    <property type="project" value="InterPro"/>
</dbReference>
<dbReference type="Gene3D" id="3.30.420.10">
    <property type="entry name" value="Ribonuclease H-like superfamily/Ribonuclease H"/>
    <property type="match status" value="1"/>
</dbReference>
<protein>
    <recommendedName>
        <fullName evidence="3">RNase H type-1 domain-containing protein</fullName>
    </recommendedName>
</protein>
<dbReference type="SUPFAM" id="SSF53098">
    <property type="entry name" value="Ribonuclease H-like"/>
    <property type="match status" value="1"/>
</dbReference>
<evidence type="ECO:0000313" key="1">
    <source>
        <dbReference type="EMBL" id="PVU95396.1"/>
    </source>
</evidence>
<comment type="caution">
    <text evidence="1">The sequence shown here is derived from an EMBL/GenBank/DDBJ whole genome shotgun (WGS) entry which is preliminary data.</text>
</comment>
<sequence length="226" mass="25503">MKGDIGNWDEYISMVQYSLNLRIATIHKLDGGVNLTKKSAERAVLLTEIVFPGIMEAADNHRKKEQRSFDQSHKIVEFPIGTKVAMVNQHRGSKLEQAYISPLTVKRKKIVEIADVDEDEVLYISDNRINNTEGYDIIIENTQNDQWEVYTNGSLNENKNEMAWGGMFTRGNATAESLGITTAIAITPSETRLKIYSDFRAAIELLKAAHNPKTTKTIQKSPINYL</sequence>